<dbReference type="InterPro" id="IPR000361">
    <property type="entry name" value="ATAP_core_dom"/>
</dbReference>
<dbReference type="Proteomes" id="UP001445335">
    <property type="component" value="Unassembled WGS sequence"/>
</dbReference>
<evidence type="ECO:0000256" key="6">
    <source>
        <dbReference type="SAM" id="SignalP"/>
    </source>
</evidence>
<evidence type="ECO:0000256" key="4">
    <source>
        <dbReference type="ARBA" id="ARBA00023004"/>
    </source>
</evidence>
<dbReference type="EMBL" id="JALJOU010000087">
    <property type="protein sequence ID" value="KAK9822474.1"/>
    <property type="molecule type" value="Genomic_DNA"/>
</dbReference>
<evidence type="ECO:0000256" key="2">
    <source>
        <dbReference type="ARBA" id="ARBA00006718"/>
    </source>
</evidence>
<keyword evidence="4" id="KW-0408">Iron</keyword>
<dbReference type="PANTHER" id="PTHR43011:SF1">
    <property type="entry name" value="IRON-SULFUR CLUSTER ASSEMBLY 2 HOMOLOG, MITOCHONDRIAL"/>
    <property type="match status" value="1"/>
</dbReference>
<keyword evidence="3" id="KW-0479">Metal-binding</keyword>
<dbReference type="AlphaFoldDB" id="A0AAW1QLU8"/>
<feature type="domain" description="Core" evidence="7">
    <location>
        <begin position="40"/>
        <end position="142"/>
    </location>
</feature>
<dbReference type="GO" id="GO:0051537">
    <property type="term" value="F:2 iron, 2 sulfur cluster binding"/>
    <property type="evidence" value="ECO:0007669"/>
    <property type="project" value="TreeGrafter"/>
</dbReference>
<keyword evidence="9" id="KW-1185">Reference proteome</keyword>
<protein>
    <recommendedName>
        <fullName evidence="7">Core domain-containing protein</fullName>
    </recommendedName>
</protein>
<evidence type="ECO:0000313" key="9">
    <source>
        <dbReference type="Proteomes" id="UP001445335"/>
    </source>
</evidence>
<keyword evidence="5" id="KW-0496">Mitochondrion</keyword>
<dbReference type="Gene3D" id="2.60.300.12">
    <property type="entry name" value="HesB-like domain"/>
    <property type="match status" value="1"/>
</dbReference>
<dbReference type="GO" id="GO:0005506">
    <property type="term" value="F:iron ion binding"/>
    <property type="evidence" value="ECO:0007669"/>
    <property type="project" value="TreeGrafter"/>
</dbReference>
<organism evidence="8 9">
    <name type="scientific">Elliptochloris bilobata</name>
    <dbReference type="NCBI Taxonomy" id="381761"/>
    <lineage>
        <taxon>Eukaryota</taxon>
        <taxon>Viridiplantae</taxon>
        <taxon>Chlorophyta</taxon>
        <taxon>core chlorophytes</taxon>
        <taxon>Trebouxiophyceae</taxon>
        <taxon>Trebouxiophyceae incertae sedis</taxon>
        <taxon>Elliptochloris clade</taxon>
        <taxon>Elliptochloris</taxon>
    </lineage>
</organism>
<sequence length="149" mass="15773">MFLQRCRPCLLRALALAARNSLLAGVPASEVGSASAEEPVRLTDSAVERLRELLADVAKPGEKMLRLTVEAGGCSGFSYSFNLDAGARDDDLTFERDGVALVVDAVSYEFVRGASVDFVDSLIKSTFEVVENPNSASSCGCGSSFTPKS</sequence>
<accession>A0AAW1QLU8</accession>
<dbReference type="InterPro" id="IPR016092">
    <property type="entry name" value="ATAP"/>
</dbReference>
<dbReference type="NCBIfam" id="TIGR00049">
    <property type="entry name" value="iron-sulfur cluster assembly accessory protein"/>
    <property type="match status" value="1"/>
</dbReference>
<proteinExistence type="inferred from homology"/>
<reference evidence="8 9" key="1">
    <citation type="journal article" date="2024" name="Nat. Commun.">
        <title>Phylogenomics reveals the evolutionary origins of lichenization in chlorophyte algae.</title>
        <authorList>
            <person name="Puginier C."/>
            <person name="Libourel C."/>
            <person name="Otte J."/>
            <person name="Skaloud P."/>
            <person name="Haon M."/>
            <person name="Grisel S."/>
            <person name="Petersen M."/>
            <person name="Berrin J.G."/>
            <person name="Delaux P.M."/>
            <person name="Dal Grande F."/>
            <person name="Keller J."/>
        </authorList>
    </citation>
    <scope>NUCLEOTIDE SEQUENCE [LARGE SCALE GENOMIC DNA]</scope>
    <source>
        <strain evidence="8 9">SAG 245.80</strain>
    </source>
</reference>
<dbReference type="GO" id="GO:0120510">
    <property type="term" value="C:mitochondrial [4Fe-4S] assembly complex"/>
    <property type="evidence" value="ECO:0007669"/>
    <property type="project" value="UniProtKB-ARBA"/>
</dbReference>
<keyword evidence="6" id="KW-0732">Signal</keyword>
<evidence type="ECO:0000256" key="3">
    <source>
        <dbReference type="ARBA" id="ARBA00022723"/>
    </source>
</evidence>
<feature type="signal peptide" evidence="6">
    <location>
        <begin position="1"/>
        <end position="36"/>
    </location>
</feature>
<comment type="caution">
    <text evidence="8">The sequence shown here is derived from an EMBL/GenBank/DDBJ whole genome shotgun (WGS) entry which is preliminary data.</text>
</comment>
<name>A0AAW1QLU8_9CHLO</name>
<dbReference type="FunFam" id="2.60.300.12:FF:000006">
    <property type="entry name" value="Iron-sulfur cluster assembly 2 mitochondrial"/>
    <property type="match status" value="1"/>
</dbReference>
<dbReference type="SUPFAM" id="SSF89360">
    <property type="entry name" value="HesB-like domain"/>
    <property type="match status" value="1"/>
</dbReference>
<feature type="chain" id="PRO_5043912321" description="Core domain-containing protein" evidence="6">
    <location>
        <begin position="37"/>
        <end position="149"/>
    </location>
</feature>
<dbReference type="GO" id="GO:0016226">
    <property type="term" value="P:iron-sulfur cluster assembly"/>
    <property type="evidence" value="ECO:0007669"/>
    <property type="project" value="InterPro"/>
</dbReference>
<evidence type="ECO:0000256" key="1">
    <source>
        <dbReference type="ARBA" id="ARBA00004173"/>
    </source>
</evidence>
<dbReference type="Pfam" id="PF01521">
    <property type="entry name" value="Fe-S_biosyn"/>
    <property type="match status" value="1"/>
</dbReference>
<evidence type="ECO:0000259" key="7">
    <source>
        <dbReference type="Pfam" id="PF01521"/>
    </source>
</evidence>
<dbReference type="InterPro" id="IPR035903">
    <property type="entry name" value="HesB-like_dom_sf"/>
</dbReference>
<comment type="subcellular location">
    <subcellularLocation>
        <location evidence="1">Mitochondrion</location>
    </subcellularLocation>
</comment>
<evidence type="ECO:0000256" key="5">
    <source>
        <dbReference type="ARBA" id="ARBA00023128"/>
    </source>
</evidence>
<dbReference type="PANTHER" id="PTHR43011">
    <property type="entry name" value="IRON-SULFUR CLUSTER ASSEMBLY 2 HOMOLOG, MITOCHONDRIAL"/>
    <property type="match status" value="1"/>
</dbReference>
<dbReference type="GO" id="GO:0051539">
    <property type="term" value="F:4 iron, 4 sulfur cluster binding"/>
    <property type="evidence" value="ECO:0007669"/>
    <property type="project" value="TreeGrafter"/>
</dbReference>
<comment type="similarity">
    <text evidence="2">Belongs to the HesB/IscA family.</text>
</comment>
<evidence type="ECO:0000313" key="8">
    <source>
        <dbReference type="EMBL" id="KAK9822474.1"/>
    </source>
</evidence>
<gene>
    <name evidence="8" type="ORF">WJX81_007311</name>
</gene>